<name>A0ABV2FFX9_9STRE</name>
<accession>A0ABV2FFX9</accession>
<dbReference type="RefSeq" id="WP_354364259.1">
    <property type="nucleotide sequence ID" value="NZ_JBEPLO010000004.1"/>
</dbReference>
<evidence type="ECO:0000313" key="3">
    <source>
        <dbReference type="Proteomes" id="UP001549122"/>
    </source>
</evidence>
<dbReference type="InterPro" id="IPR027843">
    <property type="entry name" value="DUF4440"/>
</dbReference>
<proteinExistence type="predicted"/>
<evidence type="ECO:0000259" key="1">
    <source>
        <dbReference type="Pfam" id="PF14534"/>
    </source>
</evidence>
<protein>
    <submittedName>
        <fullName evidence="2">Ketosteroid isomerase-like protein</fullName>
    </submittedName>
</protein>
<organism evidence="2 3">
    <name type="scientific">Streptococcus rupicaprae</name>
    <dbReference type="NCBI Taxonomy" id="759619"/>
    <lineage>
        <taxon>Bacteria</taxon>
        <taxon>Bacillati</taxon>
        <taxon>Bacillota</taxon>
        <taxon>Bacilli</taxon>
        <taxon>Lactobacillales</taxon>
        <taxon>Streptococcaceae</taxon>
        <taxon>Streptococcus</taxon>
    </lineage>
</organism>
<dbReference type="Proteomes" id="UP001549122">
    <property type="component" value="Unassembled WGS sequence"/>
</dbReference>
<dbReference type="Pfam" id="PF14534">
    <property type="entry name" value="DUF4440"/>
    <property type="match status" value="1"/>
</dbReference>
<dbReference type="Gene3D" id="3.10.450.50">
    <property type="match status" value="1"/>
</dbReference>
<feature type="domain" description="DUF4440" evidence="1">
    <location>
        <begin position="5"/>
        <end position="108"/>
    </location>
</feature>
<dbReference type="SUPFAM" id="SSF54427">
    <property type="entry name" value="NTF2-like"/>
    <property type="match status" value="1"/>
</dbReference>
<dbReference type="EMBL" id="JBEPLO010000004">
    <property type="protein sequence ID" value="MET3557469.1"/>
    <property type="molecule type" value="Genomic_DNA"/>
</dbReference>
<sequence length="128" mass="14781">MVTRVKQLSKQIWSAKLANDTKKIADFIADNAKFVHMGITFDKKGELDAFDSQKFIYKHVAITDEWIEDYGQTVIIFKKLVLTAQVGDSEVENPFIVSEIFTKTNQDWYLVGETYTRIANDFDSYQVL</sequence>
<keyword evidence="3" id="KW-1185">Reference proteome</keyword>
<dbReference type="InterPro" id="IPR032710">
    <property type="entry name" value="NTF2-like_dom_sf"/>
</dbReference>
<evidence type="ECO:0000313" key="2">
    <source>
        <dbReference type="EMBL" id="MET3557469.1"/>
    </source>
</evidence>
<comment type="caution">
    <text evidence="2">The sequence shown here is derived from an EMBL/GenBank/DDBJ whole genome shotgun (WGS) entry which is preliminary data.</text>
</comment>
<gene>
    <name evidence="2" type="ORF">ABID29_000579</name>
</gene>
<reference evidence="2 3" key="1">
    <citation type="submission" date="2024-06" db="EMBL/GenBank/DDBJ databases">
        <title>Genomic Encyclopedia of Type Strains, Phase IV (KMG-IV): sequencing the most valuable type-strain genomes for metagenomic binning, comparative biology and taxonomic classification.</title>
        <authorList>
            <person name="Goeker M."/>
        </authorList>
    </citation>
    <scope>NUCLEOTIDE SEQUENCE [LARGE SCALE GENOMIC DNA]</scope>
    <source>
        <strain evidence="2 3">DSM 28303</strain>
    </source>
</reference>